<evidence type="ECO:0000313" key="2">
    <source>
        <dbReference type="EMBL" id="MET3528608.1"/>
    </source>
</evidence>
<dbReference type="Gene3D" id="3.50.50.60">
    <property type="entry name" value="FAD/NAD(P)-binding domain"/>
    <property type="match status" value="1"/>
</dbReference>
<gene>
    <name evidence="2" type="ORF">ABID41_003750</name>
</gene>
<comment type="caution">
    <text evidence="2">The sequence shown here is derived from an EMBL/GenBank/DDBJ whole genome shotgun (WGS) entry which is preliminary data.</text>
</comment>
<organism evidence="2 3">
    <name type="scientific">Phenylobacterium koreense</name>
    <dbReference type="NCBI Taxonomy" id="266125"/>
    <lineage>
        <taxon>Bacteria</taxon>
        <taxon>Pseudomonadati</taxon>
        <taxon>Pseudomonadota</taxon>
        <taxon>Alphaproteobacteria</taxon>
        <taxon>Caulobacterales</taxon>
        <taxon>Caulobacteraceae</taxon>
        <taxon>Phenylobacterium</taxon>
    </lineage>
</organism>
<sequence length="448" mass="48201">MVLADAPAGVSAQPARAPVVVLGGGVSGLVAADMLADAGERVILLEPYDRLGGNQRSANIGPYTFDIGSFVFFSGSPFFRRFPGAEAVCQPARIVVDRITPQRRISRYPFSVPEDLLRRGPAEVARTALSLAWGRIADRAPRSAGSFARYYLGRRLFVESGLEAYIERLCGIPADQVEHQFAVKRMNWIARALSLDTAAGLVRPKRDAAPAPTVLVRPRQGFTHLYDQVAAQLRAKGVSIRLGASLTKIERVAGGFEVSIKGGVVKAARVISSLPLTLTAQACGLTPPPIIQSLPLLSLYVAYEGDLGFPSEVLYNFSPTGSWKRLTVHSRVYGKVDGREYLSVEAPLARGPSAPADEFAAFLAFMREHGLMTGKATLVGHDRTDFAYPTYAHGSMAASEALIDAVEATGVEMLGRQGRFDYIPTSSRATELVAERLGRTGREGAAVR</sequence>
<dbReference type="Proteomes" id="UP001549110">
    <property type="component" value="Unassembled WGS sequence"/>
</dbReference>
<dbReference type="InterPro" id="IPR036188">
    <property type="entry name" value="FAD/NAD-bd_sf"/>
</dbReference>
<dbReference type="InterPro" id="IPR002937">
    <property type="entry name" value="Amino_oxidase"/>
</dbReference>
<reference evidence="2 3" key="1">
    <citation type="submission" date="2024-06" db="EMBL/GenBank/DDBJ databases">
        <title>Genomic Encyclopedia of Type Strains, Phase IV (KMG-IV): sequencing the most valuable type-strain genomes for metagenomic binning, comparative biology and taxonomic classification.</title>
        <authorList>
            <person name="Goeker M."/>
        </authorList>
    </citation>
    <scope>NUCLEOTIDE SEQUENCE [LARGE SCALE GENOMIC DNA]</scope>
    <source>
        <strain evidence="2 3">DSM 17809</strain>
    </source>
</reference>
<feature type="domain" description="Amine oxidase" evidence="1">
    <location>
        <begin position="26"/>
        <end position="292"/>
    </location>
</feature>
<evidence type="ECO:0000313" key="3">
    <source>
        <dbReference type="Proteomes" id="UP001549110"/>
    </source>
</evidence>
<dbReference type="EMBL" id="JBEPLU010000004">
    <property type="protein sequence ID" value="MET3528608.1"/>
    <property type="molecule type" value="Genomic_DNA"/>
</dbReference>
<protein>
    <submittedName>
        <fullName evidence="2">Protoporphyrinogen oxidase</fullName>
    </submittedName>
</protein>
<name>A0ABV2ENI2_9CAUL</name>
<dbReference type="RefSeq" id="WP_354298478.1">
    <property type="nucleotide sequence ID" value="NZ_JBEPLU010000004.1"/>
</dbReference>
<dbReference type="SUPFAM" id="SSF51905">
    <property type="entry name" value="FAD/NAD(P)-binding domain"/>
    <property type="match status" value="1"/>
</dbReference>
<dbReference type="PANTHER" id="PTHR21197:SF0">
    <property type="entry name" value="UDP-GALACTOPYRANOSE MUTASE"/>
    <property type="match status" value="1"/>
</dbReference>
<dbReference type="PANTHER" id="PTHR21197">
    <property type="entry name" value="UDP-GALACTOPYRANOSE MUTASE"/>
    <property type="match status" value="1"/>
</dbReference>
<proteinExistence type="predicted"/>
<evidence type="ECO:0000259" key="1">
    <source>
        <dbReference type="Pfam" id="PF01593"/>
    </source>
</evidence>
<keyword evidence="3" id="KW-1185">Reference proteome</keyword>
<dbReference type="Pfam" id="PF01593">
    <property type="entry name" value="Amino_oxidase"/>
    <property type="match status" value="1"/>
</dbReference>
<accession>A0ABV2ENI2</accession>